<gene>
    <name evidence="2" type="ORF">SAMN05444004_1115</name>
</gene>
<feature type="chain" id="PRO_5011604345" evidence="1">
    <location>
        <begin position="23"/>
        <end position="163"/>
    </location>
</feature>
<dbReference type="OrthoDB" id="7844194at2"/>
<dbReference type="RefSeq" id="WP_139176618.1">
    <property type="nucleotide sequence ID" value="NZ_FNPX01000011.1"/>
</dbReference>
<accession>A0A1H3S8T1</accession>
<reference evidence="3" key="1">
    <citation type="submission" date="2016-10" db="EMBL/GenBank/DDBJ databases">
        <authorList>
            <person name="Varghese N."/>
            <person name="Submissions S."/>
        </authorList>
    </citation>
    <scope>NUCLEOTIDE SEQUENCE [LARGE SCALE GENOMIC DNA]</scope>
    <source>
        <strain evidence="3">DSM 100420</strain>
    </source>
</reference>
<dbReference type="AlphaFoldDB" id="A0A1H3S8T1"/>
<dbReference type="EMBL" id="FNPX01000011">
    <property type="protein sequence ID" value="SDZ34008.1"/>
    <property type="molecule type" value="Genomic_DNA"/>
</dbReference>
<keyword evidence="1" id="KW-0732">Signal</keyword>
<evidence type="ECO:0000313" key="3">
    <source>
        <dbReference type="Proteomes" id="UP000198914"/>
    </source>
</evidence>
<name>A0A1H3S8T1_9RHOB</name>
<proteinExistence type="predicted"/>
<dbReference type="Proteomes" id="UP000198914">
    <property type="component" value="Unassembled WGS sequence"/>
</dbReference>
<organism evidence="2 3">
    <name type="scientific">Jannaschia faecimaris</name>
    <dbReference type="NCBI Taxonomy" id="1244108"/>
    <lineage>
        <taxon>Bacteria</taxon>
        <taxon>Pseudomonadati</taxon>
        <taxon>Pseudomonadota</taxon>
        <taxon>Alphaproteobacteria</taxon>
        <taxon>Rhodobacterales</taxon>
        <taxon>Roseobacteraceae</taxon>
        <taxon>Jannaschia</taxon>
    </lineage>
</organism>
<keyword evidence="3" id="KW-1185">Reference proteome</keyword>
<evidence type="ECO:0000313" key="2">
    <source>
        <dbReference type="EMBL" id="SDZ34008.1"/>
    </source>
</evidence>
<sequence>MKHTSFATVMIALAVSSTAAMAESTAAPAEECIRMGGVAIPNFFGEGDDKPMIISAVLTGTVQNAAGKITATRVTETGMEMDMEHYFGRSDGGAFQTKDLGILTEVPGKPGRFMLEITYDIQPDVTRGTLEGYSGQFNSYGLVDLRDNNNLVGLVRYSGEICR</sequence>
<evidence type="ECO:0000256" key="1">
    <source>
        <dbReference type="SAM" id="SignalP"/>
    </source>
</evidence>
<protein>
    <submittedName>
        <fullName evidence="2">Uncharacterized protein</fullName>
    </submittedName>
</protein>
<feature type="signal peptide" evidence="1">
    <location>
        <begin position="1"/>
        <end position="22"/>
    </location>
</feature>
<dbReference type="STRING" id="1244108.SAMN05444004_1115"/>